<dbReference type="Proteomes" id="UP000075238">
    <property type="component" value="Chromosome 1"/>
</dbReference>
<gene>
    <name evidence="2" type="ORF">A2G96_09610</name>
</gene>
<feature type="transmembrane region" description="Helical" evidence="1">
    <location>
        <begin position="39"/>
        <end position="58"/>
    </location>
</feature>
<reference evidence="2 3" key="1">
    <citation type="submission" date="2016-03" db="EMBL/GenBank/DDBJ databases">
        <title>Complete genome sequence of a novel chlorpyrifos degrading bacterium, Cupriavidus nantongensis sp. X1.</title>
        <authorList>
            <person name="Fang L."/>
        </authorList>
    </citation>
    <scope>NUCLEOTIDE SEQUENCE [LARGE SCALE GENOMIC DNA]</scope>
    <source>
        <strain evidence="2 3">X1</strain>
    </source>
</reference>
<dbReference type="AlphaFoldDB" id="A0A142JIR3"/>
<keyword evidence="1" id="KW-0472">Membrane</keyword>
<keyword evidence="3" id="KW-1185">Reference proteome</keyword>
<sequence>MSLLLNPVSFGISVLALVVGLLAIFFNSMLGRRNGWLEPTLCAGGFVLSAVCTVGGVANGPYPHDISPLVALGGAGIFLGVIGTTAPIVRLWQKKRTGA</sequence>
<protein>
    <submittedName>
        <fullName evidence="2">Uncharacterized protein</fullName>
    </submittedName>
</protein>
<accession>A0A142JIR3</accession>
<evidence type="ECO:0000313" key="3">
    <source>
        <dbReference type="Proteomes" id="UP000075238"/>
    </source>
</evidence>
<dbReference type="KEGG" id="cnan:A2G96_09610"/>
<dbReference type="STRING" id="1796606.A2G96_09610"/>
<feature type="transmembrane region" description="Helical" evidence="1">
    <location>
        <begin position="70"/>
        <end position="92"/>
    </location>
</feature>
<keyword evidence="1" id="KW-1133">Transmembrane helix</keyword>
<evidence type="ECO:0000256" key="1">
    <source>
        <dbReference type="SAM" id="Phobius"/>
    </source>
</evidence>
<proteinExistence type="predicted"/>
<organism evidence="2 3">
    <name type="scientific">Cupriavidus nantongensis</name>
    <dbReference type="NCBI Taxonomy" id="1796606"/>
    <lineage>
        <taxon>Bacteria</taxon>
        <taxon>Pseudomonadati</taxon>
        <taxon>Pseudomonadota</taxon>
        <taxon>Betaproteobacteria</taxon>
        <taxon>Burkholderiales</taxon>
        <taxon>Burkholderiaceae</taxon>
        <taxon>Cupriavidus</taxon>
    </lineage>
</organism>
<dbReference type="EMBL" id="CP014844">
    <property type="protein sequence ID" value="AMR77975.1"/>
    <property type="molecule type" value="Genomic_DNA"/>
</dbReference>
<keyword evidence="1" id="KW-0812">Transmembrane</keyword>
<name>A0A142JIR3_9BURK</name>
<evidence type="ECO:0000313" key="2">
    <source>
        <dbReference type="EMBL" id="AMR77975.1"/>
    </source>
</evidence>
<feature type="transmembrane region" description="Helical" evidence="1">
    <location>
        <begin position="6"/>
        <end position="27"/>
    </location>
</feature>